<dbReference type="STRING" id="795359.TOPB45_0348"/>
<dbReference type="PATRIC" id="fig|795359.3.peg.352"/>
<keyword evidence="3" id="KW-1185">Reference proteome</keyword>
<feature type="transmembrane region" description="Helical" evidence="1">
    <location>
        <begin position="32"/>
        <end position="50"/>
    </location>
</feature>
<name>F8C3K5_THEGP</name>
<dbReference type="Proteomes" id="UP000006583">
    <property type="component" value="Chromosome"/>
</dbReference>
<sequence length="429" mass="49660">MKNQPLYSFIFFLLCIAMIFTDLPIYEKTVTHSLMIFFAPLIFVSILVAKNFKALLTKNLKLFILYIIISFVISLFLLYFSILIKGEFYAYNKNLLIKHFEAFISLSLLHFMVYFLLILVFNNLTPKLLKNFVFLFFLFLTLVGLIEYLDSGKLNMFHSKPKDYERLRLFTAEPSHCVLLYLTFSLLSLFFAENISLKIFISILSGIIFILINSKGGFITLFLVSIILFLKKIKNIKYAILLLLILLIASYLLVKFSLPSLYIDINNFSSFSTRFSSLISVIIILFKYPLGLGYGSYLLYYPKILDQSYEIANTLFTNLFGIPLSYAEISDMISTGENIGAKAGIPQAVMLSGWVGVIFWLIIFRNSLKYIKKLDINTSKKIILEILILYIFIQLLIGSDYTLLYVIWLPIAFIEVMYYKQQKAIRNET</sequence>
<keyword evidence="1" id="KW-0812">Transmembrane</keyword>
<evidence type="ECO:0000313" key="3">
    <source>
        <dbReference type="Proteomes" id="UP000006583"/>
    </source>
</evidence>
<dbReference type="AlphaFoldDB" id="F8C3K5"/>
<dbReference type="KEGG" id="top:TOPB45_0348"/>
<evidence type="ECO:0000313" key="2">
    <source>
        <dbReference type="EMBL" id="AEH22454.1"/>
    </source>
</evidence>
<feature type="transmembrane region" description="Helical" evidence="1">
    <location>
        <begin position="236"/>
        <end position="254"/>
    </location>
</feature>
<organism evidence="2 3">
    <name type="scientific">Thermodesulfobacterium geofontis (strain OPF15)</name>
    <dbReference type="NCBI Taxonomy" id="795359"/>
    <lineage>
        <taxon>Bacteria</taxon>
        <taxon>Pseudomonadati</taxon>
        <taxon>Thermodesulfobacteriota</taxon>
        <taxon>Thermodesulfobacteria</taxon>
        <taxon>Thermodesulfobacteriales</taxon>
        <taxon>Thermodesulfobacteriaceae</taxon>
        <taxon>Thermodesulfobacterium</taxon>
    </lineage>
</organism>
<feature type="transmembrane region" description="Helical" evidence="1">
    <location>
        <begin position="382"/>
        <end position="397"/>
    </location>
</feature>
<feature type="transmembrane region" description="Helical" evidence="1">
    <location>
        <begin position="7"/>
        <end position="26"/>
    </location>
</feature>
<feature type="transmembrane region" description="Helical" evidence="1">
    <location>
        <begin position="275"/>
        <end position="300"/>
    </location>
</feature>
<keyword evidence="1" id="KW-0472">Membrane</keyword>
<dbReference type="HOGENOM" id="CLU_639237_0_0_0"/>
<accession>F8C3K5</accession>
<evidence type="ECO:0008006" key="4">
    <source>
        <dbReference type="Google" id="ProtNLM"/>
    </source>
</evidence>
<evidence type="ECO:0000256" key="1">
    <source>
        <dbReference type="SAM" id="Phobius"/>
    </source>
</evidence>
<feature type="transmembrane region" description="Helical" evidence="1">
    <location>
        <begin position="199"/>
        <end position="230"/>
    </location>
</feature>
<protein>
    <recommendedName>
        <fullName evidence="4">O-antigen polymerase</fullName>
    </recommendedName>
</protein>
<proteinExistence type="predicted"/>
<feature type="transmembrane region" description="Helical" evidence="1">
    <location>
        <begin position="169"/>
        <end position="192"/>
    </location>
</feature>
<feature type="transmembrane region" description="Helical" evidence="1">
    <location>
        <begin position="62"/>
        <end position="82"/>
    </location>
</feature>
<reference evidence="2 3" key="1">
    <citation type="journal article" date="2013" name="Genome Announc.">
        <title>Complete genome sequence of the hyperthermophilic sulfate-reducing bacterium Thermodesulfobacterium geofontis OPF15T.</title>
        <authorList>
            <person name="Elkins J.G."/>
            <person name="Hamilton-Brehm S.D."/>
            <person name="Lucas S."/>
            <person name="Han J."/>
            <person name="Lapidus A."/>
            <person name="Cheng J.F."/>
            <person name="Goodwin L.A."/>
            <person name="Pitluck S."/>
            <person name="Peters L."/>
            <person name="Mikhailova N."/>
            <person name="Davenport K.W."/>
            <person name="Detter J.C."/>
            <person name="Han C.S."/>
            <person name="Tapia R."/>
            <person name="Land M.L."/>
            <person name="Hauser L."/>
            <person name="Kyrpides N.C."/>
            <person name="Ivanova N.N."/>
            <person name="Pagani I."/>
            <person name="Bruce D."/>
            <person name="Woyke T."/>
            <person name="Cottingham R.W."/>
        </authorList>
    </citation>
    <scope>NUCLEOTIDE SEQUENCE [LARGE SCALE GENOMIC DNA]</scope>
    <source>
        <strain evidence="2 3">OPF15</strain>
    </source>
</reference>
<feature type="transmembrane region" description="Helical" evidence="1">
    <location>
        <begin position="102"/>
        <end position="121"/>
    </location>
</feature>
<gene>
    <name evidence="2" type="ordered locus">TOPB45_0348</name>
</gene>
<dbReference type="eggNOG" id="ENOG502ZKDX">
    <property type="taxonomic scope" value="Bacteria"/>
</dbReference>
<dbReference type="EMBL" id="CP002829">
    <property type="protein sequence ID" value="AEH22454.1"/>
    <property type="molecule type" value="Genomic_DNA"/>
</dbReference>
<keyword evidence="1" id="KW-1133">Transmembrane helix</keyword>
<feature type="transmembrane region" description="Helical" evidence="1">
    <location>
        <begin position="128"/>
        <end position="149"/>
    </location>
</feature>
<feature type="transmembrane region" description="Helical" evidence="1">
    <location>
        <begin position="344"/>
        <end position="362"/>
    </location>
</feature>